<sequence>MHILITTGEKRIPRILFLAVLVMLIPFIITFNFFNTTSLLKPLVAGTYLIEILLIVSTFINNKTRIQIIWIFIAIFLAVFQLITMVLDLVVGLSINVFDIINSYAEALNFILLFGVMTNVKVKREQLMLFMKYVVIFSVVACLYNLVINWNQIAHLGYMTSGYQVDLKSFFANRNQFGAFIFVSIVAHVYMLTGKRIKMTHILIFLLQLLSVMLTMSRGSILACVVFFVLFYIQNLKNIKSVFFIGGLWTVLLFVIVSNHKLMAFITKYIIREDAGLSGRSSIWSMGINVAIKHNIINGVGYYTGLDMAKSQGLQFDEFHSLYIDKLVEGGIIGLVFLILVLTFVFYRCLAKCGDKPVKRVYTASFIAILVLGAFESVSFFSIGYVDTIMTIFFVTIPLLLSNMENYEYGVCKSRLETNK</sequence>
<dbReference type="Pfam" id="PF04932">
    <property type="entry name" value="Wzy_C"/>
    <property type="match status" value="1"/>
</dbReference>
<feature type="transmembrane region" description="Helical" evidence="5">
    <location>
        <begin position="331"/>
        <end position="350"/>
    </location>
</feature>
<evidence type="ECO:0000256" key="4">
    <source>
        <dbReference type="ARBA" id="ARBA00023136"/>
    </source>
</evidence>
<keyword evidence="7" id="KW-0436">Ligase</keyword>
<reference evidence="8" key="1">
    <citation type="journal article" date="2019" name="Int. J. Syst. Evol. Microbiol.">
        <title>The Global Catalogue of Microorganisms (GCM) 10K type strain sequencing project: providing services to taxonomists for standard genome sequencing and annotation.</title>
        <authorList>
            <consortium name="The Broad Institute Genomics Platform"/>
            <consortium name="The Broad Institute Genome Sequencing Center for Infectious Disease"/>
            <person name="Wu L."/>
            <person name="Ma J."/>
        </authorList>
    </citation>
    <scope>NUCLEOTIDE SEQUENCE [LARGE SCALE GENOMIC DNA]</scope>
    <source>
        <strain evidence="8">CGMCC 1.16306</strain>
    </source>
</reference>
<dbReference type="GO" id="GO:0016874">
    <property type="term" value="F:ligase activity"/>
    <property type="evidence" value="ECO:0007669"/>
    <property type="project" value="UniProtKB-KW"/>
</dbReference>
<gene>
    <name evidence="7" type="ORF">ACFO4N_17290</name>
</gene>
<dbReference type="EMBL" id="JBHSFW010000023">
    <property type="protein sequence ID" value="MFC4620456.1"/>
    <property type="molecule type" value="Genomic_DNA"/>
</dbReference>
<keyword evidence="2 5" id="KW-0812">Transmembrane</keyword>
<dbReference type="PANTHER" id="PTHR37422">
    <property type="entry name" value="TEICHURONIC ACID BIOSYNTHESIS PROTEIN TUAE"/>
    <property type="match status" value="1"/>
</dbReference>
<evidence type="ECO:0000256" key="5">
    <source>
        <dbReference type="SAM" id="Phobius"/>
    </source>
</evidence>
<evidence type="ECO:0000313" key="8">
    <source>
        <dbReference type="Proteomes" id="UP001596022"/>
    </source>
</evidence>
<feature type="transmembrane region" description="Helical" evidence="5">
    <location>
        <begin position="239"/>
        <end position="262"/>
    </location>
</feature>
<keyword evidence="3 5" id="KW-1133">Transmembrane helix</keyword>
<organism evidence="7 8">
    <name type="scientific">Camelliibacillus cellulosilyticus</name>
    <dbReference type="NCBI Taxonomy" id="2174486"/>
    <lineage>
        <taxon>Bacteria</taxon>
        <taxon>Bacillati</taxon>
        <taxon>Bacillota</taxon>
        <taxon>Bacilli</taxon>
        <taxon>Bacillales</taxon>
        <taxon>Sporolactobacillaceae</taxon>
        <taxon>Camelliibacillus</taxon>
    </lineage>
</organism>
<dbReference type="RefSeq" id="WP_376847568.1">
    <property type="nucleotide sequence ID" value="NZ_JBHSFW010000023.1"/>
</dbReference>
<keyword evidence="4 5" id="KW-0472">Membrane</keyword>
<feature type="transmembrane region" description="Helical" evidence="5">
    <location>
        <begin position="12"/>
        <end position="34"/>
    </location>
</feature>
<comment type="caution">
    <text evidence="7">The sequence shown here is derived from an EMBL/GenBank/DDBJ whole genome shotgun (WGS) entry which is preliminary data.</text>
</comment>
<feature type="transmembrane region" description="Helical" evidence="5">
    <location>
        <begin position="389"/>
        <end position="407"/>
    </location>
</feature>
<dbReference type="InterPro" id="IPR051533">
    <property type="entry name" value="WaaL-like"/>
</dbReference>
<feature type="transmembrane region" description="Helical" evidence="5">
    <location>
        <begin position="40"/>
        <end position="61"/>
    </location>
</feature>
<comment type="subcellular location">
    <subcellularLocation>
        <location evidence="1">Membrane</location>
        <topology evidence="1">Multi-pass membrane protein</topology>
    </subcellularLocation>
</comment>
<dbReference type="InterPro" id="IPR007016">
    <property type="entry name" value="O-antigen_ligase-rel_domated"/>
</dbReference>
<evidence type="ECO:0000256" key="2">
    <source>
        <dbReference type="ARBA" id="ARBA00022692"/>
    </source>
</evidence>
<evidence type="ECO:0000256" key="1">
    <source>
        <dbReference type="ARBA" id="ARBA00004141"/>
    </source>
</evidence>
<dbReference type="Proteomes" id="UP001596022">
    <property type="component" value="Unassembled WGS sequence"/>
</dbReference>
<keyword evidence="8" id="KW-1185">Reference proteome</keyword>
<dbReference type="PANTHER" id="PTHR37422:SF13">
    <property type="entry name" value="LIPOPOLYSACCHARIDE BIOSYNTHESIS PROTEIN PA4999-RELATED"/>
    <property type="match status" value="1"/>
</dbReference>
<feature type="domain" description="O-antigen ligase-related" evidence="6">
    <location>
        <begin position="204"/>
        <end position="339"/>
    </location>
</feature>
<name>A0ABV9GQI4_9BACL</name>
<protein>
    <submittedName>
        <fullName evidence="7">O-antigen ligase family protein</fullName>
    </submittedName>
</protein>
<evidence type="ECO:0000313" key="7">
    <source>
        <dbReference type="EMBL" id="MFC4620456.1"/>
    </source>
</evidence>
<feature type="transmembrane region" description="Helical" evidence="5">
    <location>
        <begin position="170"/>
        <end position="190"/>
    </location>
</feature>
<accession>A0ABV9GQI4</accession>
<evidence type="ECO:0000259" key="6">
    <source>
        <dbReference type="Pfam" id="PF04932"/>
    </source>
</evidence>
<feature type="transmembrane region" description="Helical" evidence="5">
    <location>
        <begin position="202"/>
        <end position="233"/>
    </location>
</feature>
<evidence type="ECO:0000256" key="3">
    <source>
        <dbReference type="ARBA" id="ARBA00022989"/>
    </source>
</evidence>
<proteinExistence type="predicted"/>
<feature type="transmembrane region" description="Helical" evidence="5">
    <location>
        <begin position="362"/>
        <end position="383"/>
    </location>
</feature>
<feature type="transmembrane region" description="Helical" evidence="5">
    <location>
        <begin position="130"/>
        <end position="150"/>
    </location>
</feature>
<feature type="transmembrane region" description="Helical" evidence="5">
    <location>
        <begin position="68"/>
        <end position="95"/>
    </location>
</feature>